<dbReference type="PANTHER" id="PTHR11472">
    <property type="entry name" value="DNA REPAIR DEAD HELICASE RAD3/XP-D SUBFAMILY MEMBER"/>
    <property type="match status" value="1"/>
</dbReference>
<evidence type="ECO:0000256" key="3">
    <source>
        <dbReference type="ARBA" id="ARBA00022840"/>
    </source>
</evidence>
<keyword evidence="6" id="KW-0347">Helicase</keyword>
<protein>
    <submittedName>
        <fullName evidence="6">ATP-dependent DNA helicase</fullName>
    </submittedName>
</protein>
<evidence type="ECO:0000313" key="7">
    <source>
        <dbReference type="Proteomes" id="UP001649230"/>
    </source>
</evidence>
<name>A0ABY3SD56_9BACL</name>
<evidence type="ECO:0000256" key="2">
    <source>
        <dbReference type="ARBA" id="ARBA00022801"/>
    </source>
</evidence>
<organism evidence="6 7">
    <name type="scientific">Paenibacillus hexagrammi</name>
    <dbReference type="NCBI Taxonomy" id="2908839"/>
    <lineage>
        <taxon>Bacteria</taxon>
        <taxon>Bacillati</taxon>
        <taxon>Bacillota</taxon>
        <taxon>Bacilli</taxon>
        <taxon>Bacillales</taxon>
        <taxon>Paenibacillaceae</taxon>
        <taxon>Paenibacillus</taxon>
    </lineage>
</organism>
<dbReference type="SUPFAM" id="SSF52540">
    <property type="entry name" value="P-loop containing nucleoside triphosphate hydrolases"/>
    <property type="match status" value="1"/>
</dbReference>
<dbReference type="RefSeq" id="WP_235117687.1">
    <property type="nucleotide sequence ID" value="NZ_CP090978.1"/>
</dbReference>
<dbReference type="InterPro" id="IPR027417">
    <property type="entry name" value="P-loop_NTPase"/>
</dbReference>
<evidence type="ECO:0000256" key="4">
    <source>
        <dbReference type="ARBA" id="ARBA00038058"/>
    </source>
</evidence>
<sequence length="664" mass="76835">MERYPFAFDHSRPFIQQVGEWVADVFYDILPEAGFEIRDEQIYMAYQLERAFAEKKPIFAEAGVGTGKTLVYLLYAICYARYMKKPAVIACADESLIEQLVKPEGDIAKISKHLQLHIDARLGKSPDQYVCLQKLDSARFGYEDVDLYRDLYESLPDFIHTHEALQSFHAYGDRKDYPHMNDEQWNRIGWDSFQDCFVCEKRHRCGQTLSRDHYRRSADLIICSHDFYMEHVWTYEGRKREGQLPLLPEHCAVVFDEGHLLESAAQKALTYRIQHNVFEELITRLLKGEIRESLAVLIDEAVDQSEYMFQVLERQTKSVPGSELMEIELNEVFIQAIDELCRILTAIEEELVFESELYTLNEYQLRIVEEHLEMMQKALQLFREKETLICWATESRNGMTLVIMPRTVKEVLKERVFSARMPIVFSSATLSVEGSFNFVVDSLGVSDYLSFSVESPYDYEQQMSVLAPKWAYSATFSEKMKAAVSLLERTGGRTLLLFQTKEDLNSFKREIAFYQECSQMRFLFEGDQEISHLIAEFQHDEASCLCAVSLWEGLDVPGPSLSSVIIWSLPFPPNDPVFTAKRQASEAPFEEVDLPYMLLRLRQGIGRLIRKSDDCGFIAILSRELQEMKPLREHVEAALPKGVTLQESLEAERKEHVDVNHYGI</sequence>
<comment type="similarity">
    <text evidence="4">Belongs to the helicase family. DinG subfamily.</text>
</comment>
<dbReference type="Pfam" id="PF13307">
    <property type="entry name" value="Helicase_C_2"/>
    <property type="match status" value="1"/>
</dbReference>
<dbReference type="InterPro" id="IPR014013">
    <property type="entry name" value="Helic_SF1/SF2_ATP-bd_DinG/Rad3"/>
</dbReference>
<dbReference type="Gene3D" id="3.40.50.300">
    <property type="entry name" value="P-loop containing nucleotide triphosphate hydrolases"/>
    <property type="match status" value="2"/>
</dbReference>
<gene>
    <name evidence="6" type="ORF">L0M14_16005</name>
</gene>
<dbReference type="PANTHER" id="PTHR11472:SF57">
    <property type="entry name" value="ATP-DEPENDENT HELICASE YPVA-RELATED"/>
    <property type="match status" value="1"/>
</dbReference>
<evidence type="ECO:0000313" key="6">
    <source>
        <dbReference type="EMBL" id="UJF31340.1"/>
    </source>
</evidence>
<dbReference type="SMART" id="SM00491">
    <property type="entry name" value="HELICc2"/>
    <property type="match status" value="1"/>
</dbReference>
<accession>A0ABY3SD56</accession>
<keyword evidence="7" id="KW-1185">Reference proteome</keyword>
<dbReference type="EMBL" id="CP090978">
    <property type="protein sequence ID" value="UJF31340.1"/>
    <property type="molecule type" value="Genomic_DNA"/>
</dbReference>
<dbReference type="Proteomes" id="UP001649230">
    <property type="component" value="Chromosome"/>
</dbReference>
<keyword evidence="3" id="KW-0067">ATP-binding</keyword>
<dbReference type="PROSITE" id="PS51193">
    <property type="entry name" value="HELICASE_ATP_BIND_2"/>
    <property type="match status" value="1"/>
</dbReference>
<dbReference type="GO" id="GO:0004386">
    <property type="term" value="F:helicase activity"/>
    <property type="evidence" value="ECO:0007669"/>
    <property type="project" value="UniProtKB-KW"/>
</dbReference>
<feature type="domain" description="Helicase ATP-binding" evidence="5">
    <location>
        <begin position="27"/>
        <end position="306"/>
    </location>
</feature>
<keyword evidence="1" id="KW-0547">Nucleotide-binding</keyword>
<evidence type="ECO:0000259" key="5">
    <source>
        <dbReference type="PROSITE" id="PS51193"/>
    </source>
</evidence>
<evidence type="ECO:0000256" key="1">
    <source>
        <dbReference type="ARBA" id="ARBA00022741"/>
    </source>
</evidence>
<dbReference type="InterPro" id="IPR006555">
    <property type="entry name" value="ATP-dep_Helicase_C"/>
</dbReference>
<keyword evidence="2" id="KW-0378">Hydrolase</keyword>
<dbReference type="InterPro" id="IPR045028">
    <property type="entry name" value="DinG/Rad3-like"/>
</dbReference>
<proteinExistence type="inferred from homology"/>
<reference evidence="6 7" key="1">
    <citation type="journal article" date="2024" name="Int. J. Syst. Evol. Microbiol.">
        <title>Paenibacillus hexagrammi sp. nov., a novel bacterium isolated from the gut content of Hexagrammos agrammus.</title>
        <authorList>
            <person name="Jung H.K."/>
            <person name="Kim D.G."/>
            <person name="Zin H."/>
            <person name="Park J."/>
            <person name="Jung H."/>
            <person name="Kim Y.O."/>
            <person name="Kong H.J."/>
            <person name="Kim J.W."/>
            <person name="Kim Y.S."/>
        </authorList>
    </citation>
    <scope>NUCLEOTIDE SEQUENCE [LARGE SCALE GENOMIC DNA]</scope>
    <source>
        <strain evidence="6 7">YPD9-1</strain>
    </source>
</reference>